<dbReference type="Pfam" id="PF00264">
    <property type="entry name" value="Tyrosinase"/>
    <property type="match status" value="1"/>
</dbReference>
<reference evidence="9" key="1">
    <citation type="journal article" date="2023" name="Mol. Ecol. Resour.">
        <title>Chromosome-level genome assembly of a triploid poplar Populus alba 'Berolinensis'.</title>
        <authorList>
            <person name="Chen S."/>
            <person name="Yu Y."/>
            <person name="Wang X."/>
            <person name="Wang S."/>
            <person name="Zhang T."/>
            <person name="Zhou Y."/>
            <person name="He R."/>
            <person name="Meng N."/>
            <person name="Wang Y."/>
            <person name="Liu W."/>
            <person name="Liu Z."/>
            <person name="Liu J."/>
            <person name="Guo Q."/>
            <person name="Huang H."/>
            <person name="Sederoff R.R."/>
            <person name="Wang G."/>
            <person name="Qu G."/>
            <person name="Chen S."/>
        </authorList>
    </citation>
    <scope>NUCLEOTIDE SEQUENCE</scope>
    <source>
        <strain evidence="9">SC-2020</strain>
    </source>
</reference>
<feature type="domain" description="Tyrosinase copper-binding" evidence="8">
    <location>
        <begin position="10"/>
        <end position="21"/>
    </location>
</feature>
<evidence type="ECO:0000256" key="7">
    <source>
        <dbReference type="ARBA" id="ARBA00023157"/>
    </source>
</evidence>
<comment type="similarity">
    <text evidence="2">Belongs to the tyrosinase family.</text>
</comment>
<keyword evidence="5" id="KW-0560">Oxidoreductase</keyword>
<keyword evidence="4" id="KW-0883">Thioether bond</keyword>
<protein>
    <recommendedName>
        <fullName evidence="8">Tyrosinase copper-binding domain-containing protein</fullName>
    </recommendedName>
</protein>
<dbReference type="InterPro" id="IPR008922">
    <property type="entry name" value="Di-copper_centre_dom_sf"/>
</dbReference>
<gene>
    <name evidence="9" type="ORF">NC653_027252</name>
</gene>
<dbReference type="GO" id="GO:0046872">
    <property type="term" value="F:metal ion binding"/>
    <property type="evidence" value="ECO:0007669"/>
    <property type="project" value="UniProtKB-KW"/>
</dbReference>
<dbReference type="Pfam" id="PF12143">
    <property type="entry name" value="PPO1_KFDV"/>
    <property type="match status" value="1"/>
</dbReference>
<keyword evidence="7" id="KW-1015">Disulfide bond</keyword>
<evidence type="ECO:0000256" key="6">
    <source>
        <dbReference type="ARBA" id="ARBA00023008"/>
    </source>
</evidence>
<comment type="caution">
    <text evidence="9">The sequence shown here is derived from an EMBL/GenBank/DDBJ whole genome shotgun (WGS) entry which is preliminary data.</text>
</comment>
<keyword evidence="6" id="KW-0186">Copper</keyword>
<dbReference type="Gene3D" id="1.10.1280.10">
    <property type="entry name" value="Di-copper center containing domain from catechol oxidase"/>
    <property type="match status" value="1"/>
</dbReference>
<keyword evidence="3" id="KW-0479">Metal-binding</keyword>
<dbReference type="InterPro" id="IPR050316">
    <property type="entry name" value="Tyrosinase/Hemocyanin"/>
</dbReference>
<keyword evidence="10" id="KW-1185">Reference proteome</keyword>
<evidence type="ECO:0000313" key="9">
    <source>
        <dbReference type="EMBL" id="KAJ6979030.1"/>
    </source>
</evidence>
<dbReference type="EMBL" id="JAQIZT010000011">
    <property type="protein sequence ID" value="KAJ6979030.1"/>
    <property type="molecule type" value="Genomic_DNA"/>
</dbReference>
<evidence type="ECO:0000313" key="10">
    <source>
        <dbReference type="Proteomes" id="UP001164929"/>
    </source>
</evidence>
<name>A0AAD6M530_9ROSI</name>
<evidence type="ECO:0000256" key="3">
    <source>
        <dbReference type="ARBA" id="ARBA00022723"/>
    </source>
</evidence>
<proteinExistence type="inferred from homology"/>
<comment type="cofactor">
    <cofactor evidence="1">
        <name>Cu(2+)</name>
        <dbReference type="ChEBI" id="CHEBI:29036"/>
    </cofactor>
</comment>
<accession>A0AAD6M530</accession>
<dbReference type="PANTHER" id="PTHR11474:SF76">
    <property type="entry name" value="SHKT DOMAIN-CONTAINING PROTEIN"/>
    <property type="match status" value="1"/>
</dbReference>
<dbReference type="Pfam" id="PF12142">
    <property type="entry name" value="PPO1_DWL"/>
    <property type="match status" value="1"/>
</dbReference>
<evidence type="ECO:0000256" key="1">
    <source>
        <dbReference type="ARBA" id="ARBA00001973"/>
    </source>
</evidence>
<dbReference type="SUPFAM" id="SSF48056">
    <property type="entry name" value="Di-copper centre-containing domain"/>
    <property type="match status" value="1"/>
</dbReference>
<evidence type="ECO:0000259" key="8">
    <source>
        <dbReference type="PROSITE" id="PS00498"/>
    </source>
</evidence>
<sequence length="220" mass="25318">MGNFYSAARDPIFFCHHSNVDRMWSVWKTLGGRRTDLTDPDWLNASFFFYDENANPVRVKVRDCLDTRNLGYVYQDVEIPWLQSRPTPRRSAKKNKVISVKVARPKQSRSKKEKEDEEELLVIQGLEFDKTKALKFDVYINDEDDSLSAPDKTEFAGSFVNVPHKHKHGKKMSTCFRLALTDLLEDLDVEGDDSLIVTLVPRYGKGLAKIGGIKIEFDRD</sequence>
<dbReference type="Proteomes" id="UP001164929">
    <property type="component" value="Chromosome 11"/>
</dbReference>
<dbReference type="PROSITE" id="PS00498">
    <property type="entry name" value="TYROSINASE_2"/>
    <property type="match status" value="1"/>
</dbReference>
<organism evidence="9 10">
    <name type="scientific">Populus alba x Populus x berolinensis</name>
    <dbReference type="NCBI Taxonomy" id="444605"/>
    <lineage>
        <taxon>Eukaryota</taxon>
        <taxon>Viridiplantae</taxon>
        <taxon>Streptophyta</taxon>
        <taxon>Embryophyta</taxon>
        <taxon>Tracheophyta</taxon>
        <taxon>Spermatophyta</taxon>
        <taxon>Magnoliopsida</taxon>
        <taxon>eudicotyledons</taxon>
        <taxon>Gunneridae</taxon>
        <taxon>Pentapetalae</taxon>
        <taxon>rosids</taxon>
        <taxon>fabids</taxon>
        <taxon>Malpighiales</taxon>
        <taxon>Salicaceae</taxon>
        <taxon>Saliceae</taxon>
        <taxon>Populus</taxon>
    </lineage>
</organism>
<evidence type="ECO:0000256" key="5">
    <source>
        <dbReference type="ARBA" id="ARBA00023002"/>
    </source>
</evidence>
<dbReference type="PANTHER" id="PTHR11474">
    <property type="entry name" value="TYROSINASE FAMILY MEMBER"/>
    <property type="match status" value="1"/>
</dbReference>
<dbReference type="InterPro" id="IPR002227">
    <property type="entry name" value="Tyrosinase_Cu-bd"/>
</dbReference>
<dbReference type="InterPro" id="IPR022740">
    <property type="entry name" value="Polyphenol_oxidase_C"/>
</dbReference>
<dbReference type="AlphaFoldDB" id="A0AAD6M530"/>
<dbReference type="GO" id="GO:0004097">
    <property type="term" value="F:catechol oxidase activity"/>
    <property type="evidence" value="ECO:0007669"/>
    <property type="project" value="InterPro"/>
</dbReference>
<dbReference type="InterPro" id="IPR022739">
    <property type="entry name" value="Polyphenol_oxidase_cen"/>
</dbReference>
<evidence type="ECO:0000256" key="4">
    <source>
        <dbReference type="ARBA" id="ARBA00022784"/>
    </source>
</evidence>
<evidence type="ECO:0000256" key="2">
    <source>
        <dbReference type="ARBA" id="ARBA00009928"/>
    </source>
</evidence>